<dbReference type="PANTHER" id="PTHR21344">
    <property type="entry name" value="RAL GTPASE-ACTIVATING PROTEIN SUBUNIT BETA"/>
    <property type="match status" value="1"/>
</dbReference>
<accession>A0A8E0RR73</accession>
<dbReference type="OrthoDB" id="6287652at2759"/>
<evidence type="ECO:0000259" key="1">
    <source>
        <dbReference type="Pfam" id="PF20412"/>
    </source>
</evidence>
<sequence>MVTQCMESILSQSNEWAPVIWDSVLQFCLVICHYILAFPLPTPNQRLLPGAVLPTVNTGAGSTGAMTNAAISTPIGNTGSIVNSAGALGGPVGSGSASSNATNSVIGDGGGAGEDRTVADLAESISESVFGLLMNTWLKACAHCFPRPQMWVALKECVKVWRHQTAVVSIWSNCVIALTNQLLLILYKTSGNKTADLNSSSCEFSSACAISLWILSRNQFNGYANFHPYWHSMDYKNSYEPIV</sequence>
<dbReference type="InterPro" id="IPR046859">
    <property type="entry name" value="RGPA/RALGAPB_N"/>
</dbReference>
<gene>
    <name evidence="2" type="ORF">FBUS_03628</name>
</gene>
<dbReference type="GO" id="GO:0005096">
    <property type="term" value="F:GTPase activator activity"/>
    <property type="evidence" value="ECO:0007669"/>
    <property type="project" value="InterPro"/>
</dbReference>
<comment type="caution">
    <text evidence="2">The sequence shown here is derived from an EMBL/GenBank/DDBJ whole genome shotgun (WGS) entry which is preliminary data.</text>
</comment>
<dbReference type="Proteomes" id="UP000728185">
    <property type="component" value="Unassembled WGS sequence"/>
</dbReference>
<name>A0A8E0RR73_9TREM</name>
<proteinExistence type="predicted"/>
<evidence type="ECO:0000313" key="3">
    <source>
        <dbReference type="Proteomes" id="UP000728185"/>
    </source>
</evidence>
<dbReference type="AlphaFoldDB" id="A0A8E0RR73"/>
<dbReference type="PANTHER" id="PTHR21344:SF1">
    <property type="entry name" value="RAL GTPASE-ACTIVATING PROTEIN SUBUNIT BETA"/>
    <property type="match status" value="1"/>
</dbReference>
<dbReference type="Pfam" id="PF20412">
    <property type="entry name" value="RALGAPB_N"/>
    <property type="match status" value="1"/>
</dbReference>
<reference evidence="2" key="1">
    <citation type="submission" date="2019-05" db="EMBL/GenBank/DDBJ databases">
        <title>Annotation for the trematode Fasciolopsis buski.</title>
        <authorList>
            <person name="Choi Y.-J."/>
        </authorList>
    </citation>
    <scope>NUCLEOTIDE SEQUENCE</scope>
    <source>
        <strain evidence="2">HT</strain>
        <tissue evidence="2">Whole worm</tissue>
    </source>
</reference>
<keyword evidence="3" id="KW-1185">Reference proteome</keyword>
<protein>
    <recommendedName>
        <fullName evidence="1">Ral GTPase-activating protein subunit alpha/beta N-terminal domain-containing protein</fullName>
    </recommendedName>
</protein>
<organism evidence="2 3">
    <name type="scientific">Fasciolopsis buskii</name>
    <dbReference type="NCBI Taxonomy" id="27845"/>
    <lineage>
        <taxon>Eukaryota</taxon>
        <taxon>Metazoa</taxon>
        <taxon>Spiralia</taxon>
        <taxon>Lophotrochozoa</taxon>
        <taxon>Platyhelminthes</taxon>
        <taxon>Trematoda</taxon>
        <taxon>Digenea</taxon>
        <taxon>Plagiorchiida</taxon>
        <taxon>Echinostomata</taxon>
        <taxon>Echinostomatoidea</taxon>
        <taxon>Fasciolidae</taxon>
        <taxon>Fasciolopsis</taxon>
    </lineage>
</organism>
<dbReference type="EMBL" id="LUCM01010424">
    <property type="protein sequence ID" value="KAA0185483.1"/>
    <property type="molecule type" value="Genomic_DNA"/>
</dbReference>
<feature type="domain" description="Ral GTPase-activating protein subunit alpha/beta N-terminal" evidence="1">
    <location>
        <begin position="117"/>
        <end position="188"/>
    </location>
</feature>
<dbReference type="InterPro" id="IPR039930">
    <property type="entry name" value="RALGAPB"/>
</dbReference>
<evidence type="ECO:0000313" key="2">
    <source>
        <dbReference type="EMBL" id="KAA0185483.1"/>
    </source>
</evidence>